<feature type="coiled-coil region" evidence="2">
    <location>
        <begin position="243"/>
        <end position="304"/>
    </location>
</feature>
<keyword evidence="1 2" id="KW-0175">Coiled coil</keyword>
<evidence type="ECO:0000313" key="4">
    <source>
        <dbReference type="Proteomes" id="UP000261660"/>
    </source>
</evidence>
<evidence type="ECO:0000313" key="3">
    <source>
        <dbReference type="Ensembl" id="ENSLBEP00000005556.1"/>
    </source>
</evidence>
<evidence type="ECO:0000256" key="1">
    <source>
        <dbReference type="ARBA" id="ARBA00023054"/>
    </source>
</evidence>
<dbReference type="PANTHER" id="PTHR34768">
    <property type="entry name" value="COILED-COIL DOMAIN-CONTAINING PROTEIN 89"/>
    <property type="match status" value="1"/>
</dbReference>
<sequence length="331" mass="38297">KSSSRELPICLRKALCSTFKHMDSFQKSLAKLRSLSVDDTTETGKLQSRIDEQSGLICMLKQRADELLLRCEALQKINSELEGCIEDCRAELDSERNKADLMEKRFMDLYSNNQAIIAFMTEYKNQNGLLKVENKQLQAENETLFSQKLQDKELHVQKLVQEIKLLSESLTNKEIKIVSEAQQNTTSTCILMTFVTFAELELQLQNAREKHGVTEISMSESITHLNREKDKLLQLSYERGRLIQEKQEEIQQLEMKLKEEKKARAKAEDRFHKEADAVNGDLKVKSLQAALDEANTKYGQFKKDFEAYKEHSSSLLIQERELNKKLRHMMG</sequence>
<dbReference type="InterPro" id="IPR043450">
    <property type="entry name" value="CCDC89-like"/>
</dbReference>
<dbReference type="GeneTree" id="ENSGT00940000165617"/>
<reference evidence="3" key="2">
    <citation type="submission" date="2025-09" db="UniProtKB">
        <authorList>
            <consortium name="Ensembl"/>
        </authorList>
    </citation>
    <scope>IDENTIFICATION</scope>
</reference>
<organism evidence="3 4">
    <name type="scientific">Labrus bergylta</name>
    <name type="common">ballan wrasse</name>
    <dbReference type="NCBI Taxonomy" id="56723"/>
    <lineage>
        <taxon>Eukaryota</taxon>
        <taxon>Metazoa</taxon>
        <taxon>Chordata</taxon>
        <taxon>Craniata</taxon>
        <taxon>Vertebrata</taxon>
        <taxon>Euteleostomi</taxon>
        <taxon>Actinopterygii</taxon>
        <taxon>Neopterygii</taxon>
        <taxon>Teleostei</taxon>
        <taxon>Neoteleostei</taxon>
        <taxon>Acanthomorphata</taxon>
        <taxon>Eupercaria</taxon>
        <taxon>Labriformes</taxon>
        <taxon>Labridae</taxon>
        <taxon>Labrus</taxon>
    </lineage>
</organism>
<dbReference type="PANTHER" id="PTHR34768:SF2">
    <property type="entry name" value="COILED-COIL DOMAIN CONTAINING 89"/>
    <property type="match status" value="1"/>
</dbReference>
<evidence type="ECO:0000256" key="2">
    <source>
        <dbReference type="SAM" id="Coils"/>
    </source>
</evidence>
<feature type="coiled-coil region" evidence="2">
    <location>
        <begin position="85"/>
        <end position="176"/>
    </location>
</feature>
<dbReference type="Proteomes" id="UP000261660">
    <property type="component" value="Unplaced"/>
</dbReference>
<reference evidence="3" key="1">
    <citation type="submission" date="2025-08" db="UniProtKB">
        <authorList>
            <consortium name="Ensembl"/>
        </authorList>
    </citation>
    <scope>IDENTIFICATION</scope>
</reference>
<protein>
    <submittedName>
        <fullName evidence="3">Zgc:172182</fullName>
    </submittedName>
</protein>
<keyword evidence="4" id="KW-1185">Reference proteome</keyword>
<proteinExistence type="predicted"/>
<dbReference type="InParanoid" id="A0A3Q3EHJ1"/>
<dbReference type="AlphaFoldDB" id="A0A3Q3EHJ1"/>
<dbReference type="Ensembl" id="ENSLBET00000005843.1">
    <property type="protein sequence ID" value="ENSLBEP00000005556.1"/>
    <property type="gene ID" value="ENSLBEG00000004264.1"/>
</dbReference>
<dbReference type="FunCoup" id="A0A3Q3EHJ1">
    <property type="interactions" value="239"/>
</dbReference>
<name>A0A3Q3EHJ1_9LABR</name>
<accession>A0A3Q3EHJ1</accession>